<dbReference type="AlphaFoldDB" id="A0A0E0KNT3"/>
<keyword evidence="2" id="KW-1133">Transmembrane helix</keyword>
<accession>A0A0E0KNT3</accession>
<dbReference type="EnsemblPlants" id="OPUNC04G05650.3">
    <property type="protein sequence ID" value="OPUNC04G05650.3"/>
    <property type="gene ID" value="OPUNC04G05650"/>
</dbReference>
<feature type="transmembrane region" description="Helical" evidence="2">
    <location>
        <begin position="112"/>
        <end position="132"/>
    </location>
</feature>
<evidence type="ECO:0000313" key="4">
    <source>
        <dbReference type="Proteomes" id="UP000026962"/>
    </source>
</evidence>
<keyword evidence="2" id="KW-0812">Transmembrane</keyword>
<keyword evidence="4" id="KW-1185">Reference proteome</keyword>
<dbReference type="Proteomes" id="UP000026962">
    <property type="component" value="Chromosome 4"/>
</dbReference>
<feature type="region of interest" description="Disordered" evidence="1">
    <location>
        <begin position="1"/>
        <end position="26"/>
    </location>
</feature>
<dbReference type="HOGENOM" id="CLU_1542561_0_0_1"/>
<sequence>MGVGSREKTPTPPSLCWPPTPGPGQPPMARLEGVRRNARESPWAVWRAEMGSQALRFCWACLSSGGEESRAKEKVCVGAEEEVCVGAGEEGVSCTLRIILPVIPEHYSPAGAILQAGFLAVISVFCIGNNLADIKVRNIRKSQELMVLHFSTRYWSHWCTTKISLPLINWMEVT</sequence>
<dbReference type="Gramene" id="OPUNC04G05650.3">
    <property type="protein sequence ID" value="OPUNC04G05650.3"/>
    <property type="gene ID" value="OPUNC04G05650"/>
</dbReference>
<reference evidence="3" key="2">
    <citation type="submission" date="2018-05" db="EMBL/GenBank/DDBJ databases">
        <title>OpunRS2 (Oryza punctata Reference Sequence Version 2).</title>
        <authorList>
            <person name="Zhang J."/>
            <person name="Kudrna D."/>
            <person name="Lee S."/>
            <person name="Talag J."/>
            <person name="Welchert J."/>
            <person name="Wing R.A."/>
        </authorList>
    </citation>
    <scope>NUCLEOTIDE SEQUENCE [LARGE SCALE GENOMIC DNA]</scope>
</reference>
<evidence type="ECO:0000256" key="2">
    <source>
        <dbReference type="SAM" id="Phobius"/>
    </source>
</evidence>
<feature type="compositionally biased region" description="Pro residues" evidence="1">
    <location>
        <begin position="10"/>
        <end position="26"/>
    </location>
</feature>
<reference evidence="3" key="1">
    <citation type="submission" date="2015-04" db="UniProtKB">
        <authorList>
            <consortium name="EnsemblPlants"/>
        </authorList>
    </citation>
    <scope>IDENTIFICATION</scope>
</reference>
<organism evidence="3">
    <name type="scientific">Oryza punctata</name>
    <name type="common">Red rice</name>
    <dbReference type="NCBI Taxonomy" id="4537"/>
    <lineage>
        <taxon>Eukaryota</taxon>
        <taxon>Viridiplantae</taxon>
        <taxon>Streptophyta</taxon>
        <taxon>Embryophyta</taxon>
        <taxon>Tracheophyta</taxon>
        <taxon>Spermatophyta</taxon>
        <taxon>Magnoliopsida</taxon>
        <taxon>Liliopsida</taxon>
        <taxon>Poales</taxon>
        <taxon>Poaceae</taxon>
        <taxon>BOP clade</taxon>
        <taxon>Oryzoideae</taxon>
        <taxon>Oryzeae</taxon>
        <taxon>Oryzinae</taxon>
        <taxon>Oryza</taxon>
    </lineage>
</organism>
<evidence type="ECO:0000313" key="3">
    <source>
        <dbReference type="EnsemblPlants" id="OPUNC04G05650.3"/>
    </source>
</evidence>
<proteinExistence type="predicted"/>
<name>A0A0E0KNT3_ORYPU</name>
<protein>
    <submittedName>
        <fullName evidence="3">Uncharacterized protein</fullName>
    </submittedName>
</protein>
<evidence type="ECO:0000256" key="1">
    <source>
        <dbReference type="SAM" id="MobiDB-lite"/>
    </source>
</evidence>
<keyword evidence="2" id="KW-0472">Membrane</keyword>